<dbReference type="SMART" id="SM00419">
    <property type="entry name" value="HTH_CRP"/>
    <property type="match status" value="1"/>
</dbReference>
<dbReference type="SMART" id="SM00345">
    <property type="entry name" value="HTH_GNTR"/>
    <property type="match status" value="1"/>
</dbReference>
<dbReference type="AlphaFoldDB" id="A0A6C7E1G8"/>
<gene>
    <name evidence="5" type="ORF">YM304_17000</name>
</gene>
<proteinExistence type="predicted"/>
<dbReference type="SMART" id="SM00895">
    <property type="entry name" value="FCD"/>
    <property type="match status" value="1"/>
</dbReference>
<reference evidence="5 6" key="1">
    <citation type="journal article" date="2013" name="Int. J. Syst. Evol. Microbiol.">
        <title>Ilumatobacter nonamiense sp. nov. and Ilumatobacter coccineum sp. nov., isolated from seashore sand.</title>
        <authorList>
            <person name="Matsumoto A."/>
            <person name="Kasai H."/>
            <person name="Matsuo Y."/>
            <person name="Shizuri Y."/>
            <person name="Ichikawa N."/>
            <person name="Fujita N."/>
            <person name="Omura S."/>
            <person name="Takahashi Y."/>
        </authorList>
    </citation>
    <scope>NUCLEOTIDE SEQUENCE [LARGE SCALE GENOMIC DNA]</scope>
    <source>
        <strain evidence="6">NBRC 103263 / KCTC 29153 / YM16-304</strain>
    </source>
</reference>
<dbReference type="InterPro" id="IPR036388">
    <property type="entry name" value="WH-like_DNA-bd_sf"/>
</dbReference>
<evidence type="ECO:0000256" key="1">
    <source>
        <dbReference type="ARBA" id="ARBA00023015"/>
    </source>
</evidence>
<dbReference type="Proteomes" id="UP000011863">
    <property type="component" value="Chromosome"/>
</dbReference>
<dbReference type="GO" id="GO:0003700">
    <property type="term" value="F:DNA-binding transcription factor activity"/>
    <property type="evidence" value="ECO:0007669"/>
    <property type="project" value="InterPro"/>
</dbReference>
<keyword evidence="1" id="KW-0805">Transcription regulation</keyword>
<dbReference type="SUPFAM" id="SSF46785">
    <property type="entry name" value="Winged helix' DNA-binding domain"/>
    <property type="match status" value="1"/>
</dbReference>
<sequence length="256" mass="28169">MSDAAFETLERLPAYRIAERTIRRKILDGSLAPGTLLPPEHDLAEQLGVTRPTVREAMRSLESAGLIERGARRRMAVTAPAKNIVINAMHEAIVLHGISYRELWEVQTAVEPLAARLAADNITDDLVERLRSNLDRTADCLEDPIALAAADIEFHDLVAQAAQNHALLLAREPLGALLLPAYGTVIRRIGPGRRLFEAHRRIFQAIEAGDADTAQDWMSKHFVDFKRGCELAGLDFDDAVAPNQNTIDNSTNGDTP</sequence>
<protein>
    <submittedName>
        <fullName evidence="5">Putative GntR family transcriptional regulator</fullName>
    </submittedName>
</protein>
<dbReference type="PRINTS" id="PR00035">
    <property type="entry name" value="HTHGNTR"/>
</dbReference>
<dbReference type="EMBL" id="AP012057">
    <property type="protein sequence ID" value="BAN02014.1"/>
    <property type="molecule type" value="Genomic_DNA"/>
</dbReference>
<dbReference type="KEGG" id="aym:YM304_17000"/>
<feature type="domain" description="HTH gntR-type" evidence="4">
    <location>
        <begin position="12"/>
        <end position="80"/>
    </location>
</feature>
<dbReference type="CDD" id="cd07377">
    <property type="entry name" value="WHTH_GntR"/>
    <property type="match status" value="1"/>
</dbReference>
<dbReference type="InterPro" id="IPR036390">
    <property type="entry name" value="WH_DNA-bd_sf"/>
</dbReference>
<dbReference type="InterPro" id="IPR000524">
    <property type="entry name" value="Tscrpt_reg_HTH_GntR"/>
</dbReference>
<dbReference type="SUPFAM" id="SSF48008">
    <property type="entry name" value="GntR ligand-binding domain-like"/>
    <property type="match status" value="1"/>
</dbReference>
<dbReference type="PROSITE" id="PS50949">
    <property type="entry name" value="HTH_GNTR"/>
    <property type="match status" value="1"/>
</dbReference>
<dbReference type="OrthoDB" id="9784718at2"/>
<dbReference type="PANTHER" id="PTHR43537:SF5">
    <property type="entry name" value="UXU OPERON TRANSCRIPTIONAL REGULATOR"/>
    <property type="match status" value="1"/>
</dbReference>
<evidence type="ECO:0000313" key="6">
    <source>
        <dbReference type="Proteomes" id="UP000011863"/>
    </source>
</evidence>
<dbReference type="InterPro" id="IPR008920">
    <property type="entry name" value="TF_FadR/GntR_C"/>
</dbReference>
<dbReference type="Gene3D" id="1.10.10.10">
    <property type="entry name" value="Winged helix-like DNA-binding domain superfamily/Winged helix DNA-binding domain"/>
    <property type="match status" value="1"/>
</dbReference>
<accession>A0A6C7E1G8</accession>
<dbReference type="GO" id="GO:0003677">
    <property type="term" value="F:DNA binding"/>
    <property type="evidence" value="ECO:0007669"/>
    <property type="project" value="UniProtKB-KW"/>
</dbReference>
<keyword evidence="2" id="KW-0238">DNA-binding</keyword>
<evidence type="ECO:0000256" key="3">
    <source>
        <dbReference type="ARBA" id="ARBA00023163"/>
    </source>
</evidence>
<evidence type="ECO:0000259" key="4">
    <source>
        <dbReference type="PROSITE" id="PS50949"/>
    </source>
</evidence>
<name>A0A6C7E1G8_ILUCY</name>
<organism evidence="5 6">
    <name type="scientific">Ilumatobacter coccineus (strain NBRC 103263 / KCTC 29153 / YM16-304)</name>
    <dbReference type="NCBI Taxonomy" id="1313172"/>
    <lineage>
        <taxon>Bacteria</taxon>
        <taxon>Bacillati</taxon>
        <taxon>Actinomycetota</taxon>
        <taxon>Acidimicrobiia</taxon>
        <taxon>Acidimicrobiales</taxon>
        <taxon>Ilumatobacteraceae</taxon>
        <taxon>Ilumatobacter</taxon>
    </lineage>
</organism>
<dbReference type="Pfam" id="PF07729">
    <property type="entry name" value="FCD"/>
    <property type="match status" value="1"/>
</dbReference>
<evidence type="ECO:0000313" key="5">
    <source>
        <dbReference type="EMBL" id="BAN02014.1"/>
    </source>
</evidence>
<dbReference type="PANTHER" id="PTHR43537">
    <property type="entry name" value="TRANSCRIPTIONAL REGULATOR, GNTR FAMILY"/>
    <property type="match status" value="1"/>
</dbReference>
<dbReference type="Pfam" id="PF00392">
    <property type="entry name" value="GntR"/>
    <property type="match status" value="1"/>
</dbReference>
<dbReference type="RefSeq" id="WP_015441261.1">
    <property type="nucleotide sequence ID" value="NC_020520.1"/>
</dbReference>
<evidence type="ECO:0000256" key="2">
    <source>
        <dbReference type="ARBA" id="ARBA00023125"/>
    </source>
</evidence>
<dbReference type="Gene3D" id="1.20.120.530">
    <property type="entry name" value="GntR ligand-binding domain-like"/>
    <property type="match status" value="1"/>
</dbReference>
<dbReference type="InterPro" id="IPR011711">
    <property type="entry name" value="GntR_C"/>
</dbReference>
<dbReference type="InterPro" id="IPR012318">
    <property type="entry name" value="HTH_CRP"/>
</dbReference>
<keyword evidence="3" id="KW-0804">Transcription</keyword>
<keyword evidence="6" id="KW-1185">Reference proteome</keyword>